<evidence type="ECO:0000256" key="1">
    <source>
        <dbReference type="ARBA" id="ARBA00006135"/>
    </source>
</evidence>
<feature type="signal peptide" evidence="3">
    <location>
        <begin position="1"/>
        <end position="18"/>
    </location>
</feature>
<accession>A0ABT1XT05</accession>
<evidence type="ECO:0000313" key="5">
    <source>
        <dbReference type="Proteomes" id="UP001206067"/>
    </source>
</evidence>
<proteinExistence type="inferred from homology"/>
<protein>
    <submittedName>
        <fullName evidence="4">TrbG/VirB9 family P-type conjugative transfer protein</fullName>
    </submittedName>
</protein>
<dbReference type="RefSeq" id="WP_257596598.1">
    <property type="nucleotide sequence ID" value="NZ_JANKHH010000007.1"/>
</dbReference>
<dbReference type="InterPro" id="IPR033645">
    <property type="entry name" value="VirB9/CagX/TrbG_C"/>
</dbReference>
<comment type="caution">
    <text evidence="4">The sequence shown here is derived from an EMBL/GenBank/DDBJ whole genome shotgun (WGS) entry which is preliminary data.</text>
</comment>
<dbReference type="Proteomes" id="UP001206067">
    <property type="component" value="Unassembled WGS sequence"/>
</dbReference>
<dbReference type="InterPro" id="IPR010258">
    <property type="entry name" value="Conjugal_tfr_TrbG/VirB9/CagX"/>
</dbReference>
<dbReference type="Gene3D" id="2.60.40.2500">
    <property type="match status" value="1"/>
</dbReference>
<feature type="chain" id="PRO_5046428403" evidence="3">
    <location>
        <begin position="19"/>
        <end position="241"/>
    </location>
</feature>
<dbReference type="CDD" id="cd06911">
    <property type="entry name" value="VirB9_CagX_TrbG"/>
    <property type="match status" value="1"/>
</dbReference>
<reference evidence="4 5" key="1">
    <citation type="submission" date="2022-08" db="EMBL/GenBank/DDBJ databases">
        <title>Polyphasic taxonomy analysis of Qipengyuania sp.RS5-5.</title>
        <authorList>
            <person name="Xamxidin M."/>
            <person name="Wu M."/>
        </authorList>
    </citation>
    <scope>NUCLEOTIDE SEQUENCE [LARGE SCALE GENOMIC DNA]</scope>
    <source>
        <strain evidence="4 5">RS5-5</strain>
    </source>
</reference>
<gene>
    <name evidence="4" type="ORF">NSO95_12455</name>
</gene>
<sequence>MIRLPALLAFAFASPVAAQLVPQPEADNPRVQRVAWQAGETVMLTALPQSGLTVMLEPGEQIARVTVGAARVFDIRVSSERDSFLVVPLVEGAESVLSVNTDRRNYTFDLRTGTGLMAALLVRLDYAAPDPTGGQRESVTSPGFAVETAPAQTWTYRLRGDRTVQPQALSDDGLRTRIVFAPEQDLPAIFAIGPTGEEQVVDGYMRDGIFVIDRVWEELVFRIDKEKATARRNAQPEAGDG</sequence>
<evidence type="ECO:0000313" key="4">
    <source>
        <dbReference type="EMBL" id="MCR2834756.1"/>
    </source>
</evidence>
<keyword evidence="2 3" id="KW-0732">Signal</keyword>
<organism evidence="4 5">
    <name type="scientific">Parerythrobacter lacustris</name>
    <dbReference type="NCBI Taxonomy" id="2969984"/>
    <lineage>
        <taxon>Bacteria</taxon>
        <taxon>Pseudomonadati</taxon>
        <taxon>Pseudomonadota</taxon>
        <taxon>Alphaproteobacteria</taxon>
        <taxon>Sphingomonadales</taxon>
        <taxon>Erythrobacteraceae</taxon>
        <taxon>Parerythrobacter</taxon>
    </lineage>
</organism>
<dbReference type="EMBL" id="JANKHH010000007">
    <property type="protein sequence ID" value="MCR2834756.1"/>
    <property type="molecule type" value="Genomic_DNA"/>
</dbReference>
<dbReference type="Pfam" id="PF03524">
    <property type="entry name" value="CagX"/>
    <property type="match status" value="1"/>
</dbReference>
<dbReference type="InterPro" id="IPR038161">
    <property type="entry name" value="VirB9/CagX/TrbG_C_sf"/>
</dbReference>
<name>A0ABT1XT05_9SPHN</name>
<evidence type="ECO:0000256" key="3">
    <source>
        <dbReference type="SAM" id="SignalP"/>
    </source>
</evidence>
<comment type="similarity">
    <text evidence="1">Belongs to the TrbG/VirB9 family.</text>
</comment>
<keyword evidence="5" id="KW-1185">Reference proteome</keyword>
<evidence type="ECO:0000256" key="2">
    <source>
        <dbReference type="ARBA" id="ARBA00022729"/>
    </source>
</evidence>